<dbReference type="GO" id="GO:0016020">
    <property type="term" value="C:membrane"/>
    <property type="evidence" value="ECO:0007669"/>
    <property type="project" value="UniProtKB-SubCell"/>
</dbReference>
<dbReference type="KEGG" id="sted:SPTER_14720"/>
<keyword evidence="4" id="KW-0472">Membrane</keyword>
<name>A0A517DS16_9FIRM</name>
<sequence length="62" mass="6688">MLEVIGSLAGIFTTMSVFPQVYKTIKTGSAGDFSTAGMIMMTTGVFSDGIRLLYQQYACSFC</sequence>
<keyword evidence="2" id="KW-0812">Transmembrane</keyword>
<keyword evidence="3" id="KW-1133">Transmembrane helix</keyword>
<evidence type="ECO:0000256" key="3">
    <source>
        <dbReference type="ARBA" id="ARBA00022989"/>
    </source>
</evidence>
<keyword evidence="6" id="KW-1185">Reference proteome</keyword>
<dbReference type="Pfam" id="PF04193">
    <property type="entry name" value="PQ-loop"/>
    <property type="match status" value="1"/>
</dbReference>
<accession>A0A517DS16</accession>
<evidence type="ECO:0000313" key="5">
    <source>
        <dbReference type="EMBL" id="QDR80155.1"/>
    </source>
</evidence>
<gene>
    <name evidence="5" type="ORF">SPTER_14720</name>
</gene>
<dbReference type="Gene3D" id="1.20.1280.290">
    <property type="match status" value="1"/>
</dbReference>
<evidence type="ECO:0000256" key="4">
    <source>
        <dbReference type="ARBA" id="ARBA00023136"/>
    </source>
</evidence>
<proteinExistence type="predicted"/>
<evidence type="ECO:0000256" key="2">
    <source>
        <dbReference type="ARBA" id="ARBA00022692"/>
    </source>
</evidence>
<reference evidence="5 6" key="1">
    <citation type="submission" date="2019-02" db="EMBL/GenBank/DDBJ databases">
        <title>Closed genome of Sporomusa termitida DSM 4440.</title>
        <authorList>
            <person name="Poehlein A."/>
            <person name="Daniel R."/>
        </authorList>
    </citation>
    <scope>NUCLEOTIDE SEQUENCE [LARGE SCALE GENOMIC DNA]</scope>
    <source>
        <strain evidence="5 6">DSM 4440</strain>
    </source>
</reference>
<comment type="subcellular location">
    <subcellularLocation>
        <location evidence="1">Membrane</location>
        <topology evidence="1">Multi-pass membrane protein</topology>
    </subcellularLocation>
</comment>
<dbReference type="InterPro" id="IPR006603">
    <property type="entry name" value="PQ-loop_rpt"/>
</dbReference>
<evidence type="ECO:0000256" key="1">
    <source>
        <dbReference type="ARBA" id="ARBA00004141"/>
    </source>
</evidence>
<dbReference type="Proteomes" id="UP000320776">
    <property type="component" value="Chromosome"/>
</dbReference>
<evidence type="ECO:0000313" key="6">
    <source>
        <dbReference type="Proteomes" id="UP000320776"/>
    </source>
</evidence>
<dbReference type="EMBL" id="CP036259">
    <property type="protein sequence ID" value="QDR80155.1"/>
    <property type="molecule type" value="Genomic_DNA"/>
</dbReference>
<dbReference type="RefSeq" id="WP_144349713.1">
    <property type="nucleotide sequence ID" value="NZ_CP036259.1"/>
</dbReference>
<dbReference type="OrthoDB" id="9814012at2"/>
<protein>
    <submittedName>
        <fullName evidence="5">Uncharacterized protein</fullName>
    </submittedName>
</protein>
<dbReference type="AlphaFoldDB" id="A0A517DS16"/>
<organism evidence="5 6">
    <name type="scientific">Sporomusa termitida</name>
    <dbReference type="NCBI Taxonomy" id="2377"/>
    <lineage>
        <taxon>Bacteria</taxon>
        <taxon>Bacillati</taxon>
        <taxon>Bacillota</taxon>
        <taxon>Negativicutes</taxon>
        <taxon>Selenomonadales</taxon>
        <taxon>Sporomusaceae</taxon>
        <taxon>Sporomusa</taxon>
    </lineage>
</organism>